<proteinExistence type="predicted"/>
<comment type="caution">
    <text evidence="1">The sequence shown here is derived from an EMBL/GenBank/DDBJ whole genome shotgun (WGS) entry which is preliminary data.</text>
</comment>
<name>A0A955RQ72_UNCKA</name>
<reference evidence="1" key="2">
    <citation type="journal article" date="2021" name="Microbiome">
        <title>Successional dynamics and alternative stable states in a saline activated sludge microbial community over 9 years.</title>
        <authorList>
            <person name="Wang Y."/>
            <person name="Ye J."/>
            <person name="Ju F."/>
            <person name="Liu L."/>
            <person name="Boyd J.A."/>
            <person name="Deng Y."/>
            <person name="Parks D.H."/>
            <person name="Jiang X."/>
            <person name="Yin X."/>
            <person name="Woodcroft B.J."/>
            <person name="Tyson G.W."/>
            <person name="Hugenholtz P."/>
            <person name="Polz M.F."/>
            <person name="Zhang T."/>
        </authorList>
    </citation>
    <scope>NUCLEOTIDE SEQUENCE</scope>
    <source>
        <strain evidence="1">HKST-UBA01</strain>
    </source>
</reference>
<dbReference type="Proteomes" id="UP000701698">
    <property type="component" value="Unassembled WGS sequence"/>
</dbReference>
<accession>A0A955RQ72</accession>
<organism evidence="1 2">
    <name type="scientific">candidate division WWE3 bacterium</name>
    <dbReference type="NCBI Taxonomy" id="2053526"/>
    <lineage>
        <taxon>Bacteria</taxon>
        <taxon>Katanobacteria</taxon>
    </lineage>
</organism>
<dbReference type="Pfam" id="PF13376">
    <property type="entry name" value="OmdA"/>
    <property type="match status" value="1"/>
</dbReference>
<evidence type="ECO:0000313" key="2">
    <source>
        <dbReference type="Proteomes" id="UP000701698"/>
    </source>
</evidence>
<gene>
    <name evidence="1" type="ORF">KC571_01600</name>
</gene>
<sequence>MATISEGLPDIHKIPADLKKALTADSEALAKWEDITPLARNEWICWVTYVKKVETRNEHVERVVSELKEGMRRPCCWIGCIHRKDKAISPSVKGILEKRSQKKS</sequence>
<evidence type="ECO:0000313" key="1">
    <source>
        <dbReference type="EMBL" id="MCA9390072.1"/>
    </source>
</evidence>
<dbReference type="AlphaFoldDB" id="A0A955RQ72"/>
<dbReference type="EMBL" id="JAGQKX010000027">
    <property type="protein sequence ID" value="MCA9390072.1"/>
    <property type="molecule type" value="Genomic_DNA"/>
</dbReference>
<reference evidence="1" key="1">
    <citation type="submission" date="2020-04" db="EMBL/GenBank/DDBJ databases">
        <authorList>
            <person name="Zhang T."/>
        </authorList>
    </citation>
    <scope>NUCLEOTIDE SEQUENCE</scope>
    <source>
        <strain evidence="1">HKST-UBA01</strain>
    </source>
</reference>
<protein>
    <submittedName>
        <fullName evidence="1">YdeI/OmpD-associated family protein</fullName>
    </submittedName>
</protein>